<dbReference type="AlphaFoldDB" id="A0AAD7W3W2"/>
<sequence length="75" mass="8519">MMFRALWSYLNNVYEETHLIQLQTTKRLRGTFLDLEIRPAQGTPDPLLQLQAATLVTECHCMLPQNAAVAASDRC</sequence>
<evidence type="ECO:0000313" key="1">
    <source>
        <dbReference type="EMBL" id="KAJ8378428.1"/>
    </source>
</evidence>
<accession>A0AAD7W3W2</accession>
<protein>
    <submittedName>
        <fullName evidence="1">Uncharacterized protein</fullName>
    </submittedName>
</protein>
<name>A0AAD7W3W2_9TELE</name>
<comment type="caution">
    <text evidence="1">The sequence shown here is derived from an EMBL/GenBank/DDBJ whole genome shotgun (WGS) entry which is preliminary data.</text>
</comment>
<dbReference type="Proteomes" id="UP001221898">
    <property type="component" value="Unassembled WGS sequence"/>
</dbReference>
<organism evidence="1 2">
    <name type="scientific">Aldrovandia affinis</name>
    <dbReference type="NCBI Taxonomy" id="143900"/>
    <lineage>
        <taxon>Eukaryota</taxon>
        <taxon>Metazoa</taxon>
        <taxon>Chordata</taxon>
        <taxon>Craniata</taxon>
        <taxon>Vertebrata</taxon>
        <taxon>Euteleostomi</taxon>
        <taxon>Actinopterygii</taxon>
        <taxon>Neopterygii</taxon>
        <taxon>Teleostei</taxon>
        <taxon>Notacanthiformes</taxon>
        <taxon>Halosauridae</taxon>
        <taxon>Aldrovandia</taxon>
    </lineage>
</organism>
<keyword evidence="2" id="KW-1185">Reference proteome</keyword>
<proteinExistence type="predicted"/>
<evidence type="ECO:0000313" key="2">
    <source>
        <dbReference type="Proteomes" id="UP001221898"/>
    </source>
</evidence>
<dbReference type="EMBL" id="JAINUG010000320">
    <property type="protein sequence ID" value="KAJ8378428.1"/>
    <property type="molecule type" value="Genomic_DNA"/>
</dbReference>
<reference evidence="1" key="1">
    <citation type="journal article" date="2023" name="Science">
        <title>Genome structures resolve the early diversification of teleost fishes.</title>
        <authorList>
            <person name="Parey E."/>
            <person name="Louis A."/>
            <person name="Montfort J."/>
            <person name="Bouchez O."/>
            <person name="Roques C."/>
            <person name="Iampietro C."/>
            <person name="Lluch J."/>
            <person name="Castinel A."/>
            <person name="Donnadieu C."/>
            <person name="Desvignes T."/>
            <person name="Floi Bucao C."/>
            <person name="Jouanno E."/>
            <person name="Wen M."/>
            <person name="Mejri S."/>
            <person name="Dirks R."/>
            <person name="Jansen H."/>
            <person name="Henkel C."/>
            <person name="Chen W.J."/>
            <person name="Zahm M."/>
            <person name="Cabau C."/>
            <person name="Klopp C."/>
            <person name="Thompson A.W."/>
            <person name="Robinson-Rechavi M."/>
            <person name="Braasch I."/>
            <person name="Lecointre G."/>
            <person name="Bobe J."/>
            <person name="Postlethwait J.H."/>
            <person name="Berthelot C."/>
            <person name="Roest Crollius H."/>
            <person name="Guiguen Y."/>
        </authorList>
    </citation>
    <scope>NUCLEOTIDE SEQUENCE</scope>
    <source>
        <strain evidence="1">NC1722</strain>
    </source>
</reference>
<gene>
    <name evidence="1" type="ORF">AAFF_G00242430</name>
</gene>